<evidence type="ECO:0000313" key="2">
    <source>
        <dbReference type="Proteomes" id="UP000727962"/>
    </source>
</evidence>
<dbReference type="Gene3D" id="3.20.20.370">
    <property type="entry name" value="Glycoside hydrolase/deacetylase"/>
    <property type="match status" value="1"/>
</dbReference>
<dbReference type="AlphaFoldDB" id="A0A931PSR1"/>
<gene>
    <name evidence="1" type="ORF">HYR64_01150</name>
</gene>
<protein>
    <submittedName>
        <fullName evidence="1">Uncharacterized protein</fullName>
    </submittedName>
</protein>
<sequence length="250" mass="28598">MPNVVFTVDCEGAHHDRCYTRDYIRVFEEEFVPSTWLIHVSMKDPSANTNLYYHEFVHKIPSWHEMGMKVNFENERGYVDDEKERGNIIWIAKDTLKSHMIKCTSFRAGAFALVPSDVKYLEEGGILVDSSIVPDASYKMFVNWEGAPHEPYHSACDNLHREGGNRILHVPIATHDGQHGYLDAGFAALEPLFAANLSREVICLGLRDYYDSVDDLRKTIRYFRHKGAHFTTLTQAASEHYEHHAPVASV</sequence>
<dbReference type="EMBL" id="JACOSL010000006">
    <property type="protein sequence ID" value="MBI1755698.1"/>
    <property type="molecule type" value="Genomic_DNA"/>
</dbReference>
<evidence type="ECO:0000313" key="1">
    <source>
        <dbReference type="EMBL" id="MBI1755698.1"/>
    </source>
</evidence>
<proteinExistence type="predicted"/>
<organism evidence="1 2">
    <name type="scientific">Fimbriimonas ginsengisoli</name>
    <dbReference type="NCBI Taxonomy" id="1005039"/>
    <lineage>
        <taxon>Bacteria</taxon>
        <taxon>Bacillati</taxon>
        <taxon>Armatimonadota</taxon>
        <taxon>Fimbriimonadia</taxon>
        <taxon>Fimbriimonadales</taxon>
        <taxon>Fimbriimonadaceae</taxon>
        <taxon>Fimbriimonas</taxon>
    </lineage>
</organism>
<dbReference type="Proteomes" id="UP000727962">
    <property type="component" value="Unassembled WGS sequence"/>
</dbReference>
<reference evidence="1" key="1">
    <citation type="submission" date="2020-07" db="EMBL/GenBank/DDBJ databases">
        <title>Huge and variable diversity of episymbiotic CPR bacteria and DPANN archaea in groundwater ecosystems.</title>
        <authorList>
            <person name="He C.Y."/>
            <person name="Keren R."/>
            <person name="Whittaker M."/>
            <person name="Farag I.F."/>
            <person name="Doudna J."/>
            <person name="Cate J.H.D."/>
            <person name="Banfield J.F."/>
        </authorList>
    </citation>
    <scope>NUCLEOTIDE SEQUENCE</scope>
    <source>
        <strain evidence="1">NC_groundwater_17_Pr7_B-0.1um_64_12</strain>
    </source>
</reference>
<accession>A0A931PSR1</accession>
<name>A0A931PSR1_FIMGI</name>
<comment type="caution">
    <text evidence="1">The sequence shown here is derived from an EMBL/GenBank/DDBJ whole genome shotgun (WGS) entry which is preliminary data.</text>
</comment>